<dbReference type="Gene3D" id="3.30.710.10">
    <property type="entry name" value="Potassium Channel Kv1.1, Chain A"/>
    <property type="match status" value="1"/>
</dbReference>
<dbReference type="SUPFAM" id="SSF54695">
    <property type="entry name" value="POZ domain"/>
    <property type="match status" value="1"/>
</dbReference>
<reference evidence="2" key="1">
    <citation type="journal article" date="2020" name="Stud. Mycol.">
        <title>101 Dothideomycetes genomes: a test case for predicting lifestyles and emergence of pathogens.</title>
        <authorList>
            <person name="Haridas S."/>
            <person name="Albert R."/>
            <person name="Binder M."/>
            <person name="Bloem J."/>
            <person name="Labutti K."/>
            <person name="Salamov A."/>
            <person name="Andreopoulos B."/>
            <person name="Baker S."/>
            <person name="Barry K."/>
            <person name="Bills G."/>
            <person name="Bluhm B."/>
            <person name="Cannon C."/>
            <person name="Castanera R."/>
            <person name="Culley D."/>
            <person name="Daum C."/>
            <person name="Ezra D."/>
            <person name="Gonzalez J."/>
            <person name="Henrissat B."/>
            <person name="Kuo A."/>
            <person name="Liang C."/>
            <person name="Lipzen A."/>
            <person name="Lutzoni F."/>
            <person name="Magnuson J."/>
            <person name="Mondo S."/>
            <person name="Nolan M."/>
            <person name="Ohm R."/>
            <person name="Pangilinan J."/>
            <person name="Park H.-J."/>
            <person name="Ramirez L."/>
            <person name="Alfaro M."/>
            <person name="Sun H."/>
            <person name="Tritt A."/>
            <person name="Yoshinaga Y."/>
            <person name="Zwiers L.-H."/>
            <person name="Turgeon B."/>
            <person name="Goodwin S."/>
            <person name="Spatafora J."/>
            <person name="Crous P."/>
            <person name="Grigoriev I."/>
        </authorList>
    </citation>
    <scope>NUCLEOTIDE SEQUENCE</scope>
    <source>
        <strain evidence="2">CBS 122368</strain>
    </source>
</reference>
<sequence>MASPGSTSAPSVRDVRALRSEATDFVHSVIKVVVGPHDASRTFFVHEKLVVERAPFFERALNGQWKESDDKLVELPDDDPDVFFLYLQLLYTTKLHTRSNEPNKTSREYKRLVKLYVLAEKLQDVQTRNIVIEAMIAKTRDEESFPPSSIHLIYDGTPEGSPLRKLVVDLFTDFALPVDIQRIQRIKARERMPPQDFFLDLLLEFSQRRPKPSGETIFTCDPTKYHVKEPDA</sequence>
<gene>
    <name evidence="2" type="ORF">BU26DRAFT_468261</name>
</gene>
<organism evidence="2 3">
    <name type="scientific">Trematosphaeria pertusa</name>
    <dbReference type="NCBI Taxonomy" id="390896"/>
    <lineage>
        <taxon>Eukaryota</taxon>
        <taxon>Fungi</taxon>
        <taxon>Dikarya</taxon>
        <taxon>Ascomycota</taxon>
        <taxon>Pezizomycotina</taxon>
        <taxon>Dothideomycetes</taxon>
        <taxon>Pleosporomycetidae</taxon>
        <taxon>Pleosporales</taxon>
        <taxon>Massarineae</taxon>
        <taxon>Trematosphaeriaceae</taxon>
        <taxon>Trematosphaeria</taxon>
    </lineage>
</organism>
<protein>
    <recommendedName>
        <fullName evidence="1">BTB domain-containing protein</fullName>
    </recommendedName>
</protein>
<name>A0A6A6HW67_9PLEO</name>
<dbReference type="OrthoDB" id="1022638at2759"/>
<dbReference type="InterPro" id="IPR000210">
    <property type="entry name" value="BTB/POZ_dom"/>
</dbReference>
<keyword evidence="3" id="KW-1185">Reference proteome</keyword>
<dbReference type="InterPro" id="IPR011333">
    <property type="entry name" value="SKP1/BTB/POZ_sf"/>
</dbReference>
<dbReference type="RefSeq" id="XP_033677163.1">
    <property type="nucleotide sequence ID" value="XM_033825286.1"/>
</dbReference>
<evidence type="ECO:0000313" key="2">
    <source>
        <dbReference type="EMBL" id="KAF2242159.1"/>
    </source>
</evidence>
<feature type="domain" description="BTB" evidence="1">
    <location>
        <begin position="28"/>
        <end position="99"/>
    </location>
</feature>
<evidence type="ECO:0000313" key="3">
    <source>
        <dbReference type="Proteomes" id="UP000800094"/>
    </source>
</evidence>
<dbReference type="CDD" id="cd18186">
    <property type="entry name" value="BTB_POZ_ZBTB_KLHL-like"/>
    <property type="match status" value="1"/>
</dbReference>
<dbReference type="PANTHER" id="PTHR47843">
    <property type="entry name" value="BTB DOMAIN-CONTAINING PROTEIN-RELATED"/>
    <property type="match status" value="1"/>
</dbReference>
<dbReference type="Proteomes" id="UP000800094">
    <property type="component" value="Unassembled WGS sequence"/>
</dbReference>
<dbReference type="Pfam" id="PF00651">
    <property type="entry name" value="BTB"/>
    <property type="match status" value="1"/>
</dbReference>
<accession>A0A6A6HW67</accession>
<dbReference type="PANTHER" id="PTHR47843:SF2">
    <property type="entry name" value="BTB DOMAIN-CONTAINING PROTEIN"/>
    <property type="match status" value="1"/>
</dbReference>
<dbReference type="EMBL" id="ML987209">
    <property type="protein sequence ID" value="KAF2242159.1"/>
    <property type="molecule type" value="Genomic_DNA"/>
</dbReference>
<proteinExistence type="predicted"/>
<dbReference type="GeneID" id="54578616"/>
<dbReference type="PROSITE" id="PS50097">
    <property type="entry name" value="BTB"/>
    <property type="match status" value="1"/>
</dbReference>
<evidence type="ECO:0000259" key="1">
    <source>
        <dbReference type="PROSITE" id="PS50097"/>
    </source>
</evidence>
<dbReference type="AlphaFoldDB" id="A0A6A6HW67"/>